<accession>A0A2P4UMX4</accession>
<evidence type="ECO:0000313" key="3">
    <source>
        <dbReference type="Proteomes" id="UP000242367"/>
    </source>
</evidence>
<comment type="caution">
    <text evidence="2">The sequence shown here is derived from an EMBL/GenBank/DDBJ whole genome shotgun (WGS) entry which is preliminary data.</text>
</comment>
<keyword evidence="3" id="KW-1185">Reference proteome</keyword>
<name>A0A2P4UMX4_9ACTN</name>
<feature type="domain" description="DUF397" evidence="1">
    <location>
        <begin position="7"/>
        <end position="51"/>
    </location>
</feature>
<organism evidence="2 3">
    <name type="scientific">Actinomadura rubteroloni</name>
    <dbReference type="NCBI Taxonomy" id="1926885"/>
    <lineage>
        <taxon>Bacteria</taxon>
        <taxon>Bacillati</taxon>
        <taxon>Actinomycetota</taxon>
        <taxon>Actinomycetes</taxon>
        <taxon>Streptosporangiales</taxon>
        <taxon>Thermomonosporaceae</taxon>
        <taxon>Actinomadura</taxon>
    </lineage>
</organism>
<protein>
    <recommendedName>
        <fullName evidence="1">DUF397 domain-containing protein</fullName>
    </recommendedName>
</protein>
<evidence type="ECO:0000259" key="1">
    <source>
        <dbReference type="Pfam" id="PF04149"/>
    </source>
</evidence>
<gene>
    <name evidence="2" type="ORF">BTM25_07990</name>
</gene>
<reference evidence="2 3" key="1">
    <citation type="journal article" date="2017" name="Chemistry">
        <title>Isolation, Biosynthesis and Chemical Modifications of Rubterolones A-F: Rare Tropolone Alkaloids from Actinomadura sp. 5-2.</title>
        <authorList>
            <person name="Guo H."/>
            <person name="Benndorf R."/>
            <person name="Leichnitz D."/>
            <person name="Klassen J.L."/>
            <person name="Vollmers J."/>
            <person name="Gorls H."/>
            <person name="Steinacker M."/>
            <person name="Weigel C."/>
            <person name="Dahse H.M."/>
            <person name="Kaster A.K."/>
            <person name="de Beer Z.W."/>
            <person name="Poulsen M."/>
            <person name="Beemelmanns C."/>
        </authorList>
    </citation>
    <scope>NUCLEOTIDE SEQUENCE [LARGE SCALE GENOMIC DNA]</scope>
    <source>
        <strain evidence="2 3">5-2</strain>
    </source>
</reference>
<sequence length="87" mass="9821">MPEFDFRCNGGGCVIVERVAGAVVIRDSKNPYQPGLVFSRKEYADFRRRVRKGRGAWLREFAVQSVQFILQSAQLAVRFALTRIGSA</sequence>
<dbReference type="AlphaFoldDB" id="A0A2P4UMX4"/>
<dbReference type="EMBL" id="MTBP01000001">
    <property type="protein sequence ID" value="POM26400.1"/>
    <property type="molecule type" value="Genomic_DNA"/>
</dbReference>
<evidence type="ECO:0000313" key="2">
    <source>
        <dbReference type="EMBL" id="POM26400.1"/>
    </source>
</evidence>
<dbReference type="RefSeq" id="WP_235828197.1">
    <property type="nucleotide sequence ID" value="NZ_MTBP01000001.1"/>
</dbReference>
<proteinExistence type="predicted"/>
<dbReference type="InterPro" id="IPR007278">
    <property type="entry name" value="DUF397"/>
</dbReference>
<dbReference type="Proteomes" id="UP000242367">
    <property type="component" value="Unassembled WGS sequence"/>
</dbReference>
<dbReference type="Pfam" id="PF04149">
    <property type="entry name" value="DUF397"/>
    <property type="match status" value="1"/>
</dbReference>